<comment type="similarity">
    <text evidence="6">Belongs to the methyltransferase TylF/MycF family.</text>
</comment>
<dbReference type="GO" id="GO:0032259">
    <property type="term" value="P:methylation"/>
    <property type="evidence" value="ECO:0007669"/>
    <property type="project" value="UniProtKB-KW"/>
</dbReference>
<dbReference type="OrthoDB" id="9811332at2"/>
<dbReference type="InterPro" id="IPR008884">
    <property type="entry name" value="TylF_MeTrfase"/>
</dbReference>
<evidence type="ECO:0000313" key="7">
    <source>
        <dbReference type="EMBL" id="AUN31646.1"/>
    </source>
</evidence>
<organism evidence="7 8">
    <name type="scientific">Niveispirillum cyanobacteriorum</name>
    <dbReference type="NCBI Taxonomy" id="1612173"/>
    <lineage>
        <taxon>Bacteria</taxon>
        <taxon>Pseudomonadati</taxon>
        <taxon>Pseudomonadota</taxon>
        <taxon>Alphaproteobacteria</taxon>
        <taxon>Rhodospirillales</taxon>
        <taxon>Azospirillaceae</taxon>
        <taxon>Niveispirillum</taxon>
    </lineage>
</organism>
<reference evidence="7 8" key="1">
    <citation type="submission" date="2017-12" db="EMBL/GenBank/DDBJ databases">
        <title>Genomes of bacteria within cyanobacterial aggregates.</title>
        <authorList>
            <person name="Cai H."/>
        </authorList>
    </citation>
    <scope>NUCLEOTIDE SEQUENCE [LARGE SCALE GENOMIC DNA]</scope>
    <source>
        <strain evidence="7 8">TH16</strain>
    </source>
</reference>
<evidence type="ECO:0000256" key="4">
    <source>
        <dbReference type="ARBA" id="ARBA00022723"/>
    </source>
</evidence>
<evidence type="ECO:0000256" key="6">
    <source>
        <dbReference type="ARBA" id="ARBA00060900"/>
    </source>
</evidence>
<evidence type="ECO:0000256" key="5">
    <source>
        <dbReference type="ARBA" id="ARBA00022842"/>
    </source>
</evidence>
<dbReference type="GO" id="GO:0046872">
    <property type="term" value="F:metal ion binding"/>
    <property type="evidence" value="ECO:0007669"/>
    <property type="project" value="UniProtKB-KW"/>
</dbReference>
<evidence type="ECO:0000313" key="8">
    <source>
        <dbReference type="Proteomes" id="UP000234752"/>
    </source>
</evidence>
<dbReference type="Gene3D" id="3.40.50.150">
    <property type="entry name" value="Vaccinia Virus protein VP39"/>
    <property type="match status" value="1"/>
</dbReference>
<dbReference type="InterPro" id="IPR029063">
    <property type="entry name" value="SAM-dependent_MTases_sf"/>
</dbReference>
<accession>A0A2K9NGJ1</accession>
<evidence type="ECO:0000256" key="1">
    <source>
        <dbReference type="ARBA" id="ARBA00022603"/>
    </source>
</evidence>
<dbReference type="KEGG" id="ncb:C0V82_03745"/>
<dbReference type="FunFam" id="3.40.50.150:FF:000331">
    <property type="entry name" value="Macrocin O-methyltransferase"/>
    <property type="match status" value="1"/>
</dbReference>
<keyword evidence="2 7" id="KW-0808">Transferase</keyword>
<keyword evidence="1 7" id="KW-0489">Methyltransferase</keyword>
<dbReference type="EMBL" id="CP025611">
    <property type="protein sequence ID" value="AUN31646.1"/>
    <property type="molecule type" value="Genomic_DNA"/>
</dbReference>
<proteinExistence type="inferred from homology"/>
<keyword evidence="8" id="KW-1185">Reference proteome</keyword>
<dbReference type="Proteomes" id="UP000234752">
    <property type="component" value="Chromosome eg_1"/>
</dbReference>
<keyword evidence="3" id="KW-0949">S-adenosyl-L-methionine</keyword>
<evidence type="ECO:0000256" key="3">
    <source>
        <dbReference type="ARBA" id="ARBA00022691"/>
    </source>
</evidence>
<dbReference type="GO" id="GO:0008168">
    <property type="term" value="F:methyltransferase activity"/>
    <property type="evidence" value="ECO:0007669"/>
    <property type="project" value="UniProtKB-KW"/>
</dbReference>
<protein>
    <submittedName>
        <fullName evidence="7">Macrocin O-methyltransferase</fullName>
    </submittedName>
</protein>
<gene>
    <name evidence="7" type="ORF">C0V82_03745</name>
</gene>
<dbReference type="Pfam" id="PF05711">
    <property type="entry name" value="TylF"/>
    <property type="match status" value="1"/>
</dbReference>
<dbReference type="PANTHER" id="PTHR40036:SF1">
    <property type="entry name" value="MACROCIN O-METHYLTRANSFERASE"/>
    <property type="match status" value="1"/>
</dbReference>
<keyword evidence="5" id="KW-0460">Magnesium</keyword>
<dbReference type="PANTHER" id="PTHR40036">
    <property type="entry name" value="MACROCIN O-METHYLTRANSFERASE"/>
    <property type="match status" value="1"/>
</dbReference>
<dbReference type="AlphaFoldDB" id="A0A2K9NGJ1"/>
<dbReference type="SUPFAM" id="SSF53335">
    <property type="entry name" value="S-adenosyl-L-methionine-dependent methyltransferases"/>
    <property type="match status" value="1"/>
</dbReference>
<keyword evidence="4" id="KW-0479">Metal-binding</keyword>
<name>A0A2K9NGJ1_9PROT</name>
<sequence length="254" mass="28785">MVQTDPRLLYIDLMKKCLTGLIYEDPGCGPYGQPFSRFHREVGHDWPLKAHTMIGEKRMNNLRDAVVHVVRENIPGDLIETGVWRGGACIFMRAILAALNVTDRTVWVADSFEGLPPINAEQYPEDAKYDDLSKYAELAISLEEVQANFQKYDLLDDQVKFLKGWFKDTLPTAPIEKLALLRLDGDMYESTMDGLTNLYHKVSPGGVIIVDDYNIIPACKQAVHDFRDAHGITEHIQPIDYCAVFWIKAVDKQG</sequence>
<evidence type="ECO:0000256" key="2">
    <source>
        <dbReference type="ARBA" id="ARBA00022679"/>
    </source>
</evidence>